<organism evidence="1 2">
    <name type="scientific">Pseudomonas atacamensis</name>
    <dbReference type="NCBI Taxonomy" id="2565368"/>
    <lineage>
        <taxon>Bacteria</taxon>
        <taxon>Pseudomonadati</taxon>
        <taxon>Pseudomonadota</taxon>
        <taxon>Gammaproteobacteria</taxon>
        <taxon>Pseudomonadales</taxon>
        <taxon>Pseudomonadaceae</taxon>
        <taxon>Pseudomonas</taxon>
    </lineage>
</organism>
<gene>
    <name evidence="1" type="ORF">RS3R1_11590</name>
</gene>
<accession>A0ABQ5PEZ3</accession>
<proteinExistence type="predicted"/>
<dbReference type="EMBL" id="BSCQ01000025">
    <property type="protein sequence ID" value="GLH42072.1"/>
    <property type="molecule type" value="Genomic_DNA"/>
</dbReference>
<evidence type="ECO:0000313" key="2">
    <source>
        <dbReference type="Proteomes" id="UP001145022"/>
    </source>
</evidence>
<sequence>MKITARVEGDGGVGGVQYGRGVCREYILFDMQGLQVMTLTQ</sequence>
<reference evidence="1" key="2">
    <citation type="submission" date="2022-11" db="EMBL/GenBank/DDBJ databases">
        <title>Draft genome sequencing of Pseudomonas atacamensis RS3R1.</title>
        <authorList>
            <person name="Furuya T."/>
            <person name="Kaneko H."/>
        </authorList>
    </citation>
    <scope>NUCLEOTIDE SEQUENCE</scope>
    <source>
        <strain evidence="1">RS3R-1</strain>
    </source>
</reference>
<name>A0ABQ5PEZ3_9PSED</name>
<evidence type="ECO:0000313" key="1">
    <source>
        <dbReference type="EMBL" id="GLH42072.1"/>
    </source>
</evidence>
<comment type="caution">
    <text evidence="1">The sequence shown here is derived from an EMBL/GenBank/DDBJ whole genome shotgun (WGS) entry which is preliminary data.</text>
</comment>
<keyword evidence="2" id="KW-1185">Reference proteome</keyword>
<protein>
    <submittedName>
        <fullName evidence="1">Uncharacterized protein</fullName>
    </submittedName>
</protein>
<reference evidence="1" key="1">
    <citation type="journal article" date="2021" name="Sci. Rep.">
        <title>An efficient direct screening system for microorganisms that activate plant immune responses based on plant-microbe interactions using cultured plant cells.</title>
        <authorList>
            <person name="Kurokawa M."/>
            <person name="Nakano M."/>
            <person name="Kitahata N."/>
            <person name="Kuchitsu K."/>
            <person name="Furuya T."/>
        </authorList>
    </citation>
    <scope>NUCLEOTIDE SEQUENCE</scope>
    <source>
        <strain evidence="1">RS3R-1</strain>
    </source>
</reference>
<dbReference type="Proteomes" id="UP001145022">
    <property type="component" value="Unassembled WGS sequence"/>
</dbReference>
<reference evidence="1" key="3">
    <citation type="journal article" date="2023" name="J. Biotechnol.">
        <title>Draft Genome Sequences of Endophytic Pseudomonas Strains, Isolated from the Interior of Brassicaceae Plants.</title>
        <authorList>
            <person name="Kaneko H."/>
            <person name="Furuya T."/>
        </authorList>
    </citation>
    <scope>NUCLEOTIDE SEQUENCE</scope>
    <source>
        <strain evidence="1">RS3R-1</strain>
    </source>
</reference>